<organism evidence="3 4">
    <name type="scientific">Methylophaga lonarensis MPL</name>
    <dbReference type="NCBI Taxonomy" id="1286106"/>
    <lineage>
        <taxon>Bacteria</taxon>
        <taxon>Pseudomonadati</taxon>
        <taxon>Pseudomonadota</taxon>
        <taxon>Gammaproteobacteria</taxon>
        <taxon>Thiotrichales</taxon>
        <taxon>Piscirickettsiaceae</taxon>
        <taxon>Methylophaga</taxon>
    </lineage>
</organism>
<dbReference type="EMBL" id="APHR01000001">
    <property type="protein sequence ID" value="EMR14383.1"/>
    <property type="molecule type" value="Genomic_DNA"/>
</dbReference>
<dbReference type="PATRIC" id="fig|1286106.3.peg.52"/>
<gene>
    <name evidence="3" type="ORF">MPL1_00265</name>
</gene>
<proteinExistence type="predicted"/>
<comment type="caution">
    <text evidence="3">The sequence shown here is derived from an EMBL/GenBank/DDBJ whole genome shotgun (WGS) entry which is preliminary data.</text>
</comment>
<dbReference type="Gene3D" id="3.40.50.10610">
    <property type="entry name" value="ABC-type transport auxiliary lipoprotein component"/>
    <property type="match status" value="1"/>
</dbReference>
<dbReference type="eggNOG" id="COG3009">
    <property type="taxonomic scope" value="Bacteria"/>
</dbReference>
<keyword evidence="1" id="KW-0732">Signal</keyword>
<feature type="chain" id="PRO_5004082603" evidence="1">
    <location>
        <begin position="26"/>
        <end position="216"/>
    </location>
</feature>
<keyword evidence="4" id="KW-1185">Reference proteome</keyword>
<feature type="signal peptide" evidence="1">
    <location>
        <begin position="1"/>
        <end position="25"/>
    </location>
</feature>
<dbReference type="AlphaFoldDB" id="M7NZW0"/>
<evidence type="ECO:0000313" key="3">
    <source>
        <dbReference type="EMBL" id="EMR14383.1"/>
    </source>
</evidence>
<sequence length="216" mass="24215">MKFSIRKGFTVLLTPLLLTACFSFGGGEEKQTVDSQQPRFYVMDVDRGSVSPQQAVERILYLADISVSPQFAGNTLMLRVGDQEYAAQAGHEFIIDPQTMLGSQLERWLQKTGLFSRVIRQPSDSADMVMDVTLTALYGEKRQQFSPEAVIEMQFFLSSNTESARRLLFQTGFRVEVDIDETTPGKTVTGLQHGLEEILVALEQDLSDYFSRVDAP</sequence>
<feature type="domain" description="ABC-type transport auxiliary lipoprotein component" evidence="2">
    <location>
        <begin position="47"/>
        <end position="198"/>
    </location>
</feature>
<protein>
    <submittedName>
        <fullName evidence="3">ABC transporter auxiliary protein</fullName>
    </submittedName>
</protein>
<dbReference type="Pfam" id="PF03886">
    <property type="entry name" value="ABC_trans_aux"/>
    <property type="match status" value="1"/>
</dbReference>
<reference evidence="3 4" key="1">
    <citation type="journal article" date="2013" name="Genome Announc.">
        <title>Draft Genome Sequence of Methylophaga lonarensis MPLT, a Haloalkaliphilic (Non-Methane-Utilizing) Methylotroph.</title>
        <authorList>
            <person name="Shetty S.A."/>
            <person name="Marathe N.P."/>
            <person name="Munot H."/>
            <person name="Antony C.P."/>
            <person name="Dhotre D.P."/>
            <person name="Murrell J.C."/>
            <person name="Shouche Y.S."/>
        </authorList>
    </citation>
    <scope>NUCLEOTIDE SEQUENCE [LARGE SCALE GENOMIC DNA]</scope>
    <source>
        <strain evidence="3 4">MPL</strain>
    </source>
</reference>
<dbReference type="SUPFAM" id="SSF159594">
    <property type="entry name" value="XCC0632-like"/>
    <property type="match status" value="1"/>
</dbReference>
<dbReference type="RefSeq" id="WP_009725125.1">
    <property type="nucleotide sequence ID" value="NZ_APHR01000001.1"/>
</dbReference>
<dbReference type="Proteomes" id="UP000012019">
    <property type="component" value="Unassembled WGS sequence"/>
</dbReference>
<name>M7NZW0_9GAMM</name>
<evidence type="ECO:0000259" key="2">
    <source>
        <dbReference type="Pfam" id="PF03886"/>
    </source>
</evidence>
<evidence type="ECO:0000313" key="4">
    <source>
        <dbReference type="Proteomes" id="UP000012019"/>
    </source>
</evidence>
<evidence type="ECO:0000256" key="1">
    <source>
        <dbReference type="SAM" id="SignalP"/>
    </source>
</evidence>
<dbReference type="PROSITE" id="PS51257">
    <property type="entry name" value="PROKAR_LIPOPROTEIN"/>
    <property type="match status" value="1"/>
</dbReference>
<dbReference type="InterPro" id="IPR005586">
    <property type="entry name" value="ABC_trans_aux"/>
</dbReference>
<dbReference type="STRING" id="1286106.MPL1_00265"/>
<accession>M7NZW0</accession>